<evidence type="ECO:0000313" key="2">
    <source>
        <dbReference type="Proteomes" id="UP000178606"/>
    </source>
</evidence>
<comment type="caution">
    <text evidence="1">The sequence shown here is derived from an EMBL/GenBank/DDBJ whole genome shotgun (WGS) entry which is preliminary data.</text>
</comment>
<gene>
    <name evidence="1" type="ORF">A3F84_15810</name>
</gene>
<protein>
    <recommendedName>
        <fullName evidence="3">Heparin-sulfate lyase N-terminal domain-containing protein</fullName>
    </recommendedName>
</protein>
<accession>A0A1F6CKR4</accession>
<dbReference type="AlphaFoldDB" id="A0A1F6CKR4"/>
<sequence length="601" mass="67191">MPTDPVPAVEAVDKSQWRPEEYDLLFHFVNFSRIANSVVTEPGPLQGWFREALWRHYSYAPFNARVMENYFSLAFFYGHDAPWNVYYRSPVVLERLRLALDYTFGLMGGNGAIPEYAIADIDAPMLAPSSFGMEYMSAALEVAGPLLPGDLKGRLIAQARKAAVYVLTAEESWAHARSFTNQFLGAMAGGLRLARLTNDAELKGFVEKAGEAILGDFMSPMGYLYENDGAETFAYFFVTLGRLVPLYHEWPDARWLEVLRRHCAWMSRHMLLEPDGRTVILAGSHQTRTGSGYRLSPRGGQRGLADLMADGHDERRFMKLFLASAEAAAQARRAWEEASDPVGVQRREGKRRGYNPVSTLWGYATYAPPEAEIAEALRRLPCLDPKTGMEKLEDDRGNQYIYVRHPAYYAGFCFATHRSTAAHGPSFLWHGQAGTLVLSENGDRPRWETHVGDGATGRALALAKVRGERGGQVIEVRYPDLNVTKTYVLRPEGWDVFLSARAAGDRALRERIPLLLREDDEILLDYGTCPAGGMSDRALGVVTRELGVARGGREVMRIDFGAPVSAQIRPSYDPDGYVRGVLDFPLAPVYFGRVGYRIRIR</sequence>
<dbReference type="EMBL" id="MFKF01000220">
    <property type="protein sequence ID" value="OGG49843.1"/>
    <property type="molecule type" value="Genomic_DNA"/>
</dbReference>
<dbReference type="Proteomes" id="UP000178606">
    <property type="component" value="Unassembled WGS sequence"/>
</dbReference>
<proteinExistence type="predicted"/>
<name>A0A1F6CKR4_HANXR</name>
<evidence type="ECO:0008006" key="3">
    <source>
        <dbReference type="Google" id="ProtNLM"/>
    </source>
</evidence>
<reference evidence="1 2" key="1">
    <citation type="journal article" date="2016" name="Nat. Commun.">
        <title>Thousands of microbial genomes shed light on interconnected biogeochemical processes in an aquifer system.</title>
        <authorList>
            <person name="Anantharaman K."/>
            <person name="Brown C.T."/>
            <person name="Hug L.A."/>
            <person name="Sharon I."/>
            <person name="Castelle C.J."/>
            <person name="Probst A.J."/>
            <person name="Thomas B.C."/>
            <person name="Singh A."/>
            <person name="Wilkins M.J."/>
            <person name="Karaoz U."/>
            <person name="Brodie E.L."/>
            <person name="Williams K.H."/>
            <person name="Hubbard S.S."/>
            <person name="Banfield J.F."/>
        </authorList>
    </citation>
    <scope>NUCLEOTIDE SEQUENCE [LARGE SCALE GENOMIC DNA]</scope>
    <source>
        <strain evidence="2">RIFCSPLOWO2_12_FULL_64_10</strain>
    </source>
</reference>
<evidence type="ECO:0000313" key="1">
    <source>
        <dbReference type="EMBL" id="OGG49843.1"/>
    </source>
</evidence>
<organism evidence="1 2">
    <name type="scientific">Handelsmanbacteria sp. (strain RIFCSPLOWO2_12_FULL_64_10)</name>
    <dbReference type="NCBI Taxonomy" id="1817868"/>
    <lineage>
        <taxon>Bacteria</taxon>
        <taxon>Candidatus Handelsmaniibacteriota</taxon>
    </lineage>
</organism>